<feature type="region of interest" description="Disordered" evidence="1">
    <location>
        <begin position="1"/>
        <end position="33"/>
    </location>
</feature>
<gene>
    <name evidence="2" type="ORF">FA15DRAFT_711506</name>
</gene>
<name>A0A5C3KAN8_COPMA</name>
<evidence type="ECO:0000313" key="2">
    <source>
        <dbReference type="EMBL" id="TFK16683.1"/>
    </source>
</evidence>
<sequence length="203" mass="22124">MDPTALPQPSLRSLELLPSPEGSPLKSSSSVESFQRIPSSLSDSMILTGGESVSTDTSTQPPHTPHNFPLELASPDLLQKSLSINYSLWKPGDTCECESLLPLCTHRNTVKEWAVSRTTCGNYDWICVSPNSQEGTNVSEPLLNSCNTTLGLDHAQGTLEPISSTQPLNHFNYDHDHNNNNNNSKGDKDNDLFPLPDHVATSL</sequence>
<feature type="region of interest" description="Disordered" evidence="1">
    <location>
        <begin position="159"/>
        <end position="203"/>
    </location>
</feature>
<keyword evidence="3" id="KW-1185">Reference proteome</keyword>
<evidence type="ECO:0000256" key="1">
    <source>
        <dbReference type="SAM" id="MobiDB-lite"/>
    </source>
</evidence>
<dbReference type="AlphaFoldDB" id="A0A5C3KAN8"/>
<dbReference type="EMBL" id="ML210671">
    <property type="protein sequence ID" value="TFK16683.1"/>
    <property type="molecule type" value="Genomic_DNA"/>
</dbReference>
<organism evidence="2 3">
    <name type="scientific">Coprinopsis marcescibilis</name>
    <name type="common">Agaric fungus</name>
    <name type="synonym">Psathyrella marcescibilis</name>
    <dbReference type="NCBI Taxonomy" id="230819"/>
    <lineage>
        <taxon>Eukaryota</taxon>
        <taxon>Fungi</taxon>
        <taxon>Dikarya</taxon>
        <taxon>Basidiomycota</taxon>
        <taxon>Agaricomycotina</taxon>
        <taxon>Agaricomycetes</taxon>
        <taxon>Agaricomycetidae</taxon>
        <taxon>Agaricales</taxon>
        <taxon>Agaricineae</taxon>
        <taxon>Psathyrellaceae</taxon>
        <taxon>Coprinopsis</taxon>
    </lineage>
</organism>
<evidence type="ECO:0000313" key="3">
    <source>
        <dbReference type="Proteomes" id="UP000307440"/>
    </source>
</evidence>
<feature type="compositionally biased region" description="Polar residues" evidence="1">
    <location>
        <begin position="45"/>
        <end position="61"/>
    </location>
</feature>
<reference evidence="2 3" key="1">
    <citation type="journal article" date="2019" name="Nat. Ecol. Evol.">
        <title>Megaphylogeny resolves global patterns of mushroom evolution.</title>
        <authorList>
            <person name="Varga T."/>
            <person name="Krizsan K."/>
            <person name="Foldi C."/>
            <person name="Dima B."/>
            <person name="Sanchez-Garcia M."/>
            <person name="Sanchez-Ramirez S."/>
            <person name="Szollosi G.J."/>
            <person name="Szarkandi J.G."/>
            <person name="Papp V."/>
            <person name="Albert L."/>
            <person name="Andreopoulos W."/>
            <person name="Angelini C."/>
            <person name="Antonin V."/>
            <person name="Barry K.W."/>
            <person name="Bougher N.L."/>
            <person name="Buchanan P."/>
            <person name="Buyck B."/>
            <person name="Bense V."/>
            <person name="Catcheside P."/>
            <person name="Chovatia M."/>
            <person name="Cooper J."/>
            <person name="Damon W."/>
            <person name="Desjardin D."/>
            <person name="Finy P."/>
            <person name="Geml J."/>
            <person name="Haridas S."/>
            <person name="Hughes K."/>
            <person name="Justo A."/>
            <person name="Karasinski D."/>
            <person name="Kautmanova I."/>
            <person name="Kiss B."/>
            <person name="Kocsube S."/>
            <person name="Kotiranta H."/>
            <person name="LaButti K.M."/>
            <person name="Lechner B.E."/>
            <person name="Liimatainen K."/>
            <person name="Lipzen A."/>
            <person name="Lukacs Z."/>
            <person name="Mihaltcheva S."/>
            <person name="Morgado L.N."/>
            <person name="Niskanen T."/>
            <person name="Noordeloos M.E."/>
            <person name="Ohm R.A."/>
            <person name="Ortiz-Santana B."/>
            <person name="Ovrebo C."/>
            <person name="Racz N."/>
            <person name="Riley R."/>
            <person name="Savchenko A."/>
            <person name="Shiryaev A."/>
            <person name="Soop K."/>
            <person name="Spirin V."/>
            <person name="Szebenyi C."/>
            <person name="Tomsovsky M."/>
            <person name="Tulloss R.E."/>
            <person name="Uehling J."/>
            <person name="Grigoriev I.V."/>
            <person name="Vagvolgyi C."/>
            <person name="Papp T."/>
            <person name="Martin F.M."/>
            <person name="Miettinen O."/>
            <person name="Hibbett D.S."/>
            <person name="Nagy L.G."/>
        </authorList>
    </citation>
    <scope>NUCLEOTIDE SEQUENCE [LARGE SCALE GENOMIC DNA]</scope>
    <source>
        <strain evidence="2 3">CBS 121175</strain>
    </source>
</reference>
<accession>A0A5C3KAN8</accession>
<dbReference type="Proteomes" id="UP000307440">
    <property type="component" value="Unassembled WGS sequence"/>
</dbReference>
<feature type="region of interest" description="Disordered" evidence="1">
    <location>
        <begin position="45"/>
        <end position="68"/>
    </location>
</feature>
<proteinExistence type="predicted"/>
<feature type="compositionally biased region" description="Low complexity" evidence="1">
    <location>
        <begin position="7"/>
        <end position="33"/>
    </location>
</feature>
<protein>
    <submittedName>
        <fullName evidence="2">Uncharacterized protein</fullName>
    </submittedName>
</protein>